<feature type="domain" description="DUF2281" evidence="1">
    <location>
        <begin position="6"/>
        <end position="66"/>
    </location>
</feature>
<dbReference type="AlphaFoldDB" id="M7N7Q0"/>
<dbReference type="Pfam" id="PF10047">
    <property type="entry name" value="DUF2281"/>
    <property type="match status" value="1"/>
</dbReference>
<dbReference type="EMBL" id="AODQ01000030">
    <property type="protein sequence ID" value="EMR03262.1"/>
    <property type="molecule type" value="Genomic_DNA"/>
</dbReference>
<dbReference type="InterPro" id="IPR018739">
    <property type="entry name" value="DUF2281"/>
</dbReference>
<dbReference type="OrthoDB" id="9801704at2"/>
<comment type="caution">
    <text evidence="2">The sequence shown here is derived from an EMBL/GenBank/DDBJ whole genome shotgun (WGS) entry which is preliminary data.</text>
</comment>
<evidence type="ECO:0000259" key="1">
    <source>
        <dbReference type="Pfam" id="PF10047"/>
    </source>
</evidence>
<proteinExistence type="predicted"/>
<reference evidence="2 3" key="1">
    <citation type="journal article" date="2013" name="Genome Announc.">
        <title>Draft Genome Sequence of Cesiribacter andamanensis Strain AMV16T, Isolated from a Soil Sample from a Mud Volcano in the Andaman Islands, India.</title>
        <authorList>
            <person name="Shivaji S."/>
            <person name="Ara S."/>
            <person name="Begum Z."/>
            <person name="Srinivas T.N."/>
            <person name="Singh A."/>
            <person name="Kumar Pinnaka A."/>
        </authorList>
    </citation>
    <scope>NUCLEOTIDE SEQUENCE [LARGE SCALE GENOMIC DNA]</scope>
    <source>
        <strain evidence="2 3">AMV16</strain>
    </source>
</reference>
<evidence type="ECO:0000313" key="3">
    <source>
        <dbReference type="Proteomes" id="UP000011910"/>
    </source>
</evidence>
<gene>
    <name evidence="2" type="ORF">ADICEAN_01581</name>
</gene>
<accession>M7N7Q0</accession>
<name>M7N7Q0_9BACT</name>
<keyword evidence="3" id="KW-1185">Reference proteome</keyword>
<organism evidence="2 3">
    <name type="scientific">Cesiribacter andamanensis AMV16</name>
    <dbReference type="NCBI Taxonomy" id="1279009"/>
    <lineage>
        <taxon>Bacteria</taxon>
        <taxon>Pseudomonadati</taxon>
        <taxon>Bacteroidota</taxon>
        <taxon>Cytophagia</taxon>
        <taxon>Cytophagales</taxon>
        <taxon>Cesiribacteraceae</taxon>
        <taxon>Cesiribacter</taxon>
    </lineage>
</organism>
<dbReference type="RefSeq" id="WP_009194978.1">
    <property type="nucleotide sequence ID" value="NZ_AODQ01000030.1"/>
</dbReference>
<dbReference type="eggNOG" id="ENOG5033F1Q">
    <property type="taxonomic scope" value="Bacteria"/>
</dbReference>
<sequence length="67" mass="7865">MNNVSLYNKINSLPEHLKREVLDFVEFLQTKNKKGPSKKPRTFGSLKGKIKMAEDFDDPIEDFKDYM</sequence>
<protein>
    <recommendedName>
        <fullName evidence="1">DUF2281 domain-containing protein</fullName>
    </recommendedName>
</protein>
<evidence type="ECO:0000313" key="2">
    <source>
        <dbReference type="EMBL" id="EMR03262.1"/>
    </source>
</evidence>
<dbReference type="STRING" id="1279009.ADICEAN_01581"/>
<dbReference type="Proteomes" id="UP000011910">
    <property type="component" value="Unassembled WGS sequence"/>
</dbReference>